<name>A0A221JX41_9RHOB</name>
<protein>
    <submittedName>
        <fullName evidence="1">Uncharacterized protein</fullName>
    </submittedName>
</protein>
<dbReference type="EMBL" id="CP022415">
    <property type="protein sequence ID" value="ASM71200.1"/>
    <property type="molecule type" value="Genomic_DNA"/>
</dbReference>
<dbReference type="Proteomes" id="UP000199754">
    <property type="component" value="Chromosome"/>
</dbReference>
<sequence>MPLYLLLILVIGGIASIALALHLLGLSQITPLGEDSARAGWLREYPDAEPQEITVTASGRAALIQTENGAGLVWAVGANTTARQLIAPRIADTAKGLRLTLRDPAAPRITLVLTDTERRTWRKALTGATS</sequence>
<keyword evidence="2" id="KW-1185">Reference proteome</keyword>
<dbReference type="AlphaFoldDB" id="A0A221JX41"/>
<gene>
    <name evidence="1" type="ORF">SULPSESMR1_00365</name>
</gene>
<dbReference type="RefSeq" id="WP_089419297.1">
    <property type="nucleotide sequence ID" value="NZ_CP022415.1"/>
</dbReference>
<dbReference type="OrthoDB" id="7859692at2"/>
<accession>A0A221JX41</accession>
<dbReference type="KEGG" id="spse:SULPSESMR1_00365"/>
<proteinExistence type="predicted"/>
<evidence type="ECO:0000313" key="1">
    <source>
        <dbReference type="EMBL" id="ASM71200.1"/>
    </source>
</evidence>
<organism evidence="1 2">
    <name type="scientific">Pseudosulfitobacter pseudonitzschiae</name>
    <dbReference type="NCBI Taxonomy" id="1402135"/>
    <lineage>
        <taxon>Bacteria</taxon>
        <taxon>Pseudomonadati</taxon>
        <taxon>Pseudomonadota</taxon>
        <taxon>Alphaproteobacteria</taxon>
        <taxon>Rhodobacterales</taxon>
        <taxon>Roseobacteraceae</taxon>
        <taxon>Pseudosulfitobacter</taxon>
    </lineage>
</organism>
<evidence type="ECO:0000313" key="2">
    <source>
        <dbReference type="Proteomes" id="UP000199754"/>
    </source>
</evidence>
<reference evidence="1 2" key="1">
    <citation type="submission" date="2017-07" db="EMBL/GenBank/DDBJ databases">
        <title>Genome Sequence of Sulfitobacter pseudonitzschiae Strain SMR1 Isolated from a culture of the Diatom Skeletonema marinoi.</title>
        <authorList>
            <person name="Topel M."/>
            <person name="Pinder M.I.M."/>
            <person name="Johansson O.N."/>
            <person name="Kourtchenko O."/>
            <person name="Godhe A."/>
            <person name="Clarke A.K."/>
        </authorList>
    </citation>
    <scope>NUCLEOTIDE SEQUENCE [LARGE SCALE GENOMIC DNA]</scope>
    <source>
        <strain evidence="1 2">SMR1</strain>
    </source>
</reference>